<dbReference type="InterPro" id="IPR028082">
    <property type="entry name" value="Peripla_BP_I"/>
</dbReference>
<evidence type="ECO:0000256" key="3">
    <source>
        <dbReference type="ARBA" id="ARBA00022729"/>
    </source>
</evidence>
<name>A0AAE4V0R7_9NOCA</name>
<dbReference type="RefSeq" id="WP_317744929.1">
    <property type="nucleotide sequence ID" value="NZ_JAWLUP010000056.1"/>
</dbReference>
<feature type="domain" description="Periplasmic binding protein" evidence="6">
    <location>
        <begin position="83"/>
        <end position="331"/>
    </location>
</feature>
<dbReference type="InterPro" id="IPR006311">
    <property type="entry name" value="TAT_signal"/>
</dbReference>
<dbReference type="InterPro" id="IPR025997">
    <property type="entry name" value="SBP_2_dom"/>
</dbReference>
<dbReference type="PANTHER" id="PTHR46847">
    <property type="entry name" value="D-ALLOSE-BINDING PERIPLASMIC PROTEIN-RELATED"/>
    <property type="match status" value="1"/>
</dbReference>
<feature type="signal peptide" evidence="5">
    <location>
        <begin position="1"/>
        <end position="30"/>
    </location>
</feature>
<dbReference type="Pfam" id="PF13407">
    <property type="entry name" value="Peripla_BP_4"/>
    <property type="match status" value="1"/>
</dbReference>
<dbReference type="Proteomes" id="UP001185863">
    <property type="component" value="Unassembled WGS sequence"/>
</dbReference>
<evidence type="ECO:0000313" key="7">
    <source>
        <dbReference type="EMBL" id="MDV7266681.1"/>
    </source>
</evidence>
<dbReference type="PROSITE" id="PS51318">
    <property type="entry name" value="TAT"/>
    <property type="match status" value="1"/>
</dbReference>
<dbReference type="SUPFAM" id="SSF53822">
    <property type="entry name" value="Periplasmic binding protein-like I"/>
    <property type="match status" value="1"/>
</dbReference>
<evidence type="ECO:0000256" key="1">
    <source>
        <dbReference type="ARBA" id="ARBA00004196"/>
    </source>
</evidence>
<keyword evidence="3 5" id="KW-0732">Signal</keyword>
<dbReference type="GO" id="GO:0030246">
    <property type="term" value="F:carbohydrate binding"/>
    <property type="evidence" value="ECO:0007669"/>
    <property type="project" value="UniProtKB-ARBA"/>
</dbReference>
<reference evidence="7" key="1">
    <citation type="submission" date="2023-10" db="EMBL/GenBank/DDBJ databases">
        <title>Development of a sustainable strategy for remediation of hydrocarbon-contaminated territories based on the waste exchange concept.</title>
        <authorList>
            <person name="Krivoruchko A."/>
        </authorList>
    </citation>
    <scope>NUCLEOTIDE SEQUENCE</scope>
    <source>
        <strain evidence="7">IEGM 68</strain>
    </source>
</reference>
<evidence type="ECO:0000313" key="8">
    <source>
        <dbReference type="Proteomes" id="UP001185863"/>
    </source>
</evidence>
<accession>A0AAE4V0R7</accession>
<evidence type="ECO:0000256" key="4">
    <source>
        <dbReference type="SAM" id="MobiDB-lite"/>
    </source>
</evidence>
<dbReference type="Gene3D" id="3.40.50.2300">
    <property type="match status" value="2"/>
</dbReference>
<comment type="similarity">
    <text evidence="2">Belongs to the bacterial solute-binding protein 2 family.</text>
</comment>
<evidence type="ECO:0000256" key="5">
    <source>
        <dbReference type="SAM" id="SignalP"/>
    </source>
</evidence>
<gene>
    <name evidence="7" type="ORF">R4315_19320</name>
</gene>
<evidence type="ECO:0000259" key="6">
    <source>
        <dbReference type="Pfam" id="PF13407"/>
    </source>
</evidence>
<feature type="compositionally biased region" description="Low complexity" evidence="4">
    <location>
        <begin position="62"/>
        <end position="74"/>
    </location>
</feature>
<dbReference type="EMBL" id="JAWLUP010000056">
    <property type="protein sequence ID" value="MDV7266681.1"/>
    <property type="molecule type" value="Genomic_DNA"/>
</dbReference>
<comment type="caution">
    <text evidence="7">The sequence shown here is derived from an EMBL/GenBank/DDBJ whole genome shotgun (WGS) entry which is preliminary data.</text>
</comment>
<organism evidence="7 8">
    <name type="scientific">Rhodococcus oxybenzonivorans</name>
    <dbReference type="NCBI Taxonomy" id="1990687"/>
    <lineage>
        <taxon>Bacteria</taxon>
        <taxon>Bacillati</taxon>
        <taxon>Actinomycetota</taxon>
        <taxon>Actinomycetes</taxon>
        <taxon>Mycobacteriales</taxon>
        <taxon>Nocardiaceae</taxon>
        <taxon>Rhodococcus</taxon>
    </lineage>
</organism>
<dbReference type="CDD" id="cd01536">
    <property type="entry name" value="PBP1_ABC_sugar_binding-like"/>
    <property type="match status" value="1"/>
</dbReference>
<comment type="subcellular location">
    <subcellularLocation>
        <location evidence="1">Cell envelope</location>
    </subcellularLocation>
</comment>
<feature type="region of interest" description="Disordered" evidence="4">
    <location>
        <begin position="40"/>
        <end position="74"/>
    </location>
</feature>
<feature type="chain" id="PRO_5042284146" evidence="5">
    <location>
        <begin position="31"/>
        <end position="396"/>
    </location>
</feature>
<dbReference type="PANTHER" id="PTHR46847:SF1">
    <property type="entry name" value="D-ALLOSE-BINDING PERIPLASMIC PROTEIN-RELATED"/>
    <property type="match status" value="1"/>
</dbReference>
<sequence>MPFAKRHLPGLSRRDLLRLGALAGSGMAGAALSAACASNNGNSETGVPTSPAPPEELGQFDPSLSSGPPTGLPRRAAWASTAAAEFFLALGAGVEAASRERGLQYLTAFSGDDPTKNLRQLETFLARGVGALAFQPLNAVIQRPILDAALRQGVCVQGIITQPSTLQVAANQYDIGFTQGKAAADFATARLQGNAKVHYFNLDSASPQLQLRHAGVLDGLRSAGSGLSVVSDVDAPDISTANGAAIMSTVIAEQPDIRIILGGDTLVVGAYRALDQSGKLADDMYFSGVDGDKEALALVKNDGPYRASIAFPWHLMGYGLGQFAADWIEGKQIPRVIVAKPIVLDSPGSVDTYIADNASPAAVFADRTRYERYLPLLGNVSYATREIVWHEEYVPR</sequence>
<proteinExistence type="inferred from homology"/>
<dbReference type="AlphaFoldDB" id="A0AAE4V0R7"/>
<evidence type="ECO:0000256" key="2">
    <source>
        <dbReference type="ARBA" id="ARBA00007639"/>
    </source>
</evidence>
<protein>
    <submittedName>
        <fullName evidence="7">Sugar ABC transporter substrate-binding protein</fullName>
    </submittedName>
</protein>
<dbReference type="GO" id="GO:0030313">
    <property type="term" value="C:cell envelope"/>
    <property type="evidence" value="ECO:0007669"/>
    <property type="project" value="UniProtKB-SubCell"/>
</dbReference>